<evidence type="ECO:0000313" key="2">
    <source>
        <dbReference type="EMBL" id="NOU95482.1"/>
    </source>
</evidence>
<dbReference type="Pfam" id="PF14151">
    <property type="entry name" value="YfhD"/>
    <property type="match status" value="1"/>
</dbReference>
<protein>
    <submittedName>
        <fullName evidence="2">YfhD family protein</fullName>
    </submittedName>
</protein>
<gene>
    <name evidence="2" type="ORF">GC093_19950</name>
</gene>
<dbReference type="Proteomes" id="UP000641588">
    <property type="component" value="Unassembled WGS sequence"/>
</dbReference>
<proteinExistence type="predicted"/>
<evidence type="ECO:0000313" key="3">
    <source>
        <dbReference type="Proteomes" id="UP000641588"/>
    </source>
</evidence>
<comment type="caution">
    <text evidence="2">The sequence shown here is derived from an EMBL/GenBank/DDBJ whole genome shotgun (WGS) entry which is preliminary data.</text>
</comment>
<feature type="compositionally biased region" description="Low complexity" evidence="1">
    <location>
        <begin position="1"/>
        <end position="11"/>
    </location>
</feature>
<dbReference type="InterPro" id="IPR025435">
    <property type="entry name" value="YfhD-like"/>
</dbReference>
<feature type="region of interest" description="Disordered" evidence="1">
    <location>
        <begin position="1"/>
        <end position="47"/>
    </location>
</feature>
<feature type="compositionally biased region" description="Basic and acidic residues" evidence="1">
    <location>
        <begin position="33"/>
        <end position="47"/>
    </location>
</feature>
<evidence type="ECO:0000256" key="1">
    <source>
        <dbReference type="SAM" id="MobiDB-lite"/>
    </source>
</evidence>
<sequence length="47" mass="5407">MKSQQFQQQPQNVVDGKNEDVDFNAELADEDDLRAVERAKEADARQE</sequence>
<dbReference type="EMBL" id="WHOD01000070">
    <property type="protein sequence ID" value="NOU95482.1"/>
    <property type="molecule type" value="Genomic_DNA"/>
</dbReference>
<feature type="compositionally biased region" description="Acidic residues" evidence="1">
    <location>
        <begin position="21"/>
        <end position="32"/>
    </location>
</feature>
<organism evidence="2 3">
    <name type="scientific">Paenibacillus foliorum</name>
    <dbReference type="NCBI Taxonomy" id="2654974"/>
    <lineage>
        <taxon>Bacteria</taxon>
        <taxon>Bacillati</taxon>
        <taxon>Bacillota</taxon>
        <taxon>Bacilli</taxon>
        <taxon>Bacillales</taxon>
        <taxon>Paenibacillaceae</taxon>
        <taxon>Paenibacillus</taxon>
    </lineage>
</organism>
<reference evidence="2" key="1">
    <citation type="submission" date="2019-10" db="EMBL/GenBank/DDBJ databases">
        <title>Description of Paenibacillus glebae sp. nov.</title>
        <authorList>
            <person name="Carlier A."/>
            <person name="Qi S."/>
        </authorList>
    </citation>
    <scope>NUCLEOTIDE SEQUENCE</scope>
    <source>
        <strain evidence="2">LMG 31456</strain>
    </source>
</reference>
<accession>A0A972K407</accession>
<keyword evidence="3" id="KW-1185">Reference proteome</keyword>
<dbReference type="AlphaFoldDB" id="A0A972K407"/>
<name>A0A972K407_9BACL</name>